<evidence type="ECO:0000256" key="3">
    <source>
        <dbReference type="ARBA" id="ARBA00019114"/>
    </source>
</evidence>
<dbReference type="GO" id="GO:0003676">
    <property type="term" value="F:nucleic acid binding"/>
    <property type="evidence" value="ECO:0007669"/>
    <property type="project" value="InterPro"/>
</dbReference>
<dbReference type="InterPro" id="IPR003141">
    <property type="entry name" value="Pol/His_phosphatase_N"/>
</dbReference>
<evidence type="ECO:0000256" key="4">
    <source>
        <dbReference type="ARBA" id="ARBA00022490"/>
    </source>
</evidence>
<dbReference type="InterPro" id="IPR041931">
    <property type="entry name" value="DNA_pol3_alpha_thumb_dom"/>
</dbReference>
<dbReference type="SUPFAM" id="SSF89550">
    <property type="entry name" value="PHP domain-like"/>
    <property type="match status" value="1"/>
</dbReference>
<evidence type="ECO:0000313" key="11">
    <source>
        <dbReference type="EMBL" id="PWN57516.1"/>
    </source>
</evidence>
<dbReference type="Gene3D" id="1.10.10.1600">
    <property type="entry name" value="Bacterial DNA polymerase III alpha subunit, thumb domain"/>
    <property type="match status" value="1"/>
</dbReference>
<dbReference type="EMBL" id="QEQK01000002">
    <property type="protein sequence ID" value="PWN57516.1"/>
    <property type="molecule type" value="Genomic_DNA"/>
</dbReference>
<dbReference type="InterPro" id="IPR016195">
    <property type="entry name" value="Pol/histidinol_Pase-like"/>
</dbReference>
<keyword evidence="8" id="KW-0239">DNA-directed DNA polymerase</keyword>
<dbReference type="GO" id="GO:0005737">
    <property type="term" value="C:cytoplasm"/>
    <property type="evidence" value="ECO:0007669"/>
    <property type="project" value="UniProtKB-SubCell"/>
</dbReference>
<dbReference type="Pfam" id="PF01336">
    <property type="entry name" value="tRNA_anti-codon"/>
    <property type="match status" value="1"/>
</dbReference>
<dbReference type="CDD" id="cd07433">
    <property type="entry name" value="PHP_PolIIIA_DnaE1"/>
    <property type="match status" value="1"/>
</dbReference>
<dbReference type="InterPro" id="IPR011708">
    <property type="entry name" value="DNA_pol3_alpha_NTPase_dom"/>
</dbReference>
<comment type="subcellular location">
    <subcellularLocation>
        <location evidence="1">Cytoplasm</location>
    </subcellularLocation>
</comment>
<feature type="domain" description="Polymerase/histidinol phosphatase N-terminal" evidence="10">
    <location>
        <begin position="20"/>
        <end position="87"/>
    </location>
</feature>
<dbReference type="Pfam" id="PF17657">
    <property type="entry name" value="DNA_pol3_finger"/>
    <property type="match status" value="1"/>
</dbReference>
<dbReference type="InterPro" id="IPR004365">
    <property type="entry name" value="NA-bd_OB_tRNA"/>
</dbReference>
<keyword evidence="4" id="KW-0963">Cytoplasm</keyword>
<dbReference type="Pfam" id="PF02811">
    <property type="entry name" value="PHP"/>
    <property type="match status" value="1"/>
</dbReference>
<evidence type="ECO:0000256" key="9">
    <source>
        <dbReference type="ARBA" id="ARBA00049244"/>
    </source>
</evidence>
<dbReference type="PANTHER" id="PTHR32294">
    <property type="entry name" value="DNA POLYMERASE III SUBUNIT ALPHA"/>
    <property type="match status" value="1"/>
</dbReference>
<reference evidence="11 12" key="1">
    <citation type="submission" date="2018-05" db="EMBL/GenBank/DDBJ databases">
        <title>Abyssibacter profundi OUC007T gen. nov., sp. nov, a marine bacterium isolated from seawater of the Mariana Trench.</title>
        <authorList>
            <person name="Zhou S."/>
        </authorList>
    </citation>
    <scope>NUCLEOTIDE SEQUENCE [LARGE SCALE GENOMIC DNA]</scope>
    <source>
        <strain evidence="11 12">OUC007</strain>
    </source>
</reference>
<evidence type="ECO:0000259" key="10">
    <source>
        <dbReference type="SMART" id="SM00481"/>
    </source>
</evidence>
<evidence type="ECO:0000256" key="7">
    <source>
        <dbReference type="ARBA" id="ARBA00022705"/>
    </source>
</evidence>
<dbReference type="SMART" id="SM00481">
    <property type="entry name" value="POLIIIAc"/>
    <property type="match status" value="1"/>
</dbReference>
<dbReference type="InterPro" id="IPR049821">
    <property type="entry name" value="PolIIIA_DnaE1_PHP"/>
</dbReference>
<dbReference type="CDD" id="cd04485">
    <property type="entry name" value="DnaE_OBF"/>
    <property type="match status" value="1"/>
</dbReference>
<dbReference type="Gene3D" id="3.20.20.140">
    <property type="entry name" value="Metal-dependent hydrolases"/>
    <property type="match status" value="1"/>
</dbReference>
<dbReference type="NCBIfam" id="NF004226">
    <property type="entry name" value="PRK05673.1"/>
    <property type="match status" value="1"/>
</dbReference>
<dbReference type="NCBIfam" id="TIGR00594">
    <property type="entry name" value="polc"/>
    <property type="match status" value="1"/>
</dbReference>
<comment type="caution">
    <text evidence="11">The sequence shown here is derived from an EMBL/GenBank/DDBJ whole genome shotgun (WGS) entry which is preliminary data.</text>
</comment>
<dbReference type="InterPro" id="IPR004013">
    <property type="entry name" value="PHP_dom"/>
</dbReference>
<dbReference type="Pfam" id="PF07733">
    <property type="entry name" value="DNA_pol3_alpha"/>
    <property type="match status" value="1"/>
</dbReference>
<dbReference type="Pfam" id="PF14579">
    <property type="entry name" value="HHH_6"/>
    <property type="match status" value="1"/>
</dbReference>
<dbReference type="GO" id="GO:0006260">
    <property type="term" value="P:DNA replication"/>
    <property type="evidence" value="ECO:0007669"/>
    <property type="project" value="UniProtKB-KW"/>
</dbReference>
<dbReference type="Gene3D" id="1.10.150.870">
    <property type="match status" value="1"/>
</dbReference>
<evidence type="ECO:0000313" key="12">
    <source>
        <dbReference type="Proteomes" id="UP000251800"/>
    </source>
</evidence>
<keyword evidence="7" id="KW-0235">DNA replication</keyword>
<dbReference type="EC" id="2.7.7.7" evidence="2"/>
<dbReference type="AlphaFoldDB" id="A0A363UPV8"/>
<comment type="catalytic activity">
    <reaction evidence="9">
        <text>DNA(n) + a 2'-deoxyribonucleoside 5'-triphosphate = DNA(n+1) + diphosphate</text>
        <dbReference type="Rhea" id="RHEA:22508"/>
        <dbReference type="Rhea" id="RHEA-COMP:17339"/>
        <dbReference type="Rhea" id="RHEA-COMP:17340"/>
        <dbReference type="ChEBI" id="CHEBI:33019"/>
        <dbReference type="ChEBI" id="CHEBI:61560"/>
        <dbReference type="ChEBI" id="CHEBI:173112"/>
        <dbReference type="EC" id="2.7.7.7"/>
    </reaction>
</comment>
<accession>A0A363UPV8</accession>
<evidence type="ECO:0000256" key="8">
    <source>
        <dbReference type="ARBA" id="ARBA00022932"/>
    </source>
</evidence>
<dbReference type="OrthoDB" id="9803237at2"/>
<dbReference type="GO" id="GO:0008408">
    <property type="term" value="F:3'-5' exonuclease activity"/>
    <property type="evidence" value="ECO:0007669"/>
    <property type="project" value="InterPro"/>
</dbReference>
<protein>
    <recommendedName>
        <fullName evidence="3">DNA polymerase III subunit alpha</fullName>
        <ecNumber evidence="2">2.7.7.7</ecNumber>
    </recommendedName>
</protein>
<evidence type="ECO:0000256" key="6">
    <source>
        <dbReference type="ARBA" id="ARBA00022695"/>
    </source>
</evidence>
<dbReference type="InterPro" id="IPR029460">
    <property type="entry name" value="DNAPol_HHH"/>
</dbReference>
<organism evidence="11 12">
    <name type="scientific">Abyssibacter profundi</name>
    <dbReference type="NCBI Taxonomy" id="2182787"/>
    <lineage>
        <taxon>Bacteria</taxon>
        <taxon>Pseudomonadati</taxon>
        <taxon>Pseudomonadota</taxon>
        <taxon>Gammaproteobacteria</taxon>
        <taxon>Chromatiales</taxon>
        <taxon>Oceanococcaceae</taxon>
        <taxon>Abyssibacter</taxon>
    </lineage>
</organism>
<keyword evidence="12" id="KW-1185">Reference proteome</keyword>
<keyword evidence="5" id="KW-0808">Transferase</keyword>
<evidence type="ECO:0000256" key="1">
    <source>
        <dbReference type="ARBA" id="ARBA00004496"/>
    </source>
</evidence>
<name>A0A363UPV8_9GAMM</name>
<dbReference type="Proteomes" id="UP000251800">
    <property type="component" value="Unassembled WGS sequence"/>
</dbReference>
<dbReference type="GO" id="GO:0003887">
    <property type="term" value="F:DNA-directed DNA polymerase activity"/>
    <property type="evidence" value="ECO:0007669"/>
    <property type="project" value="UniProtKB-KW"/>
</dbReference>
<dbReference type="InterPro" id="IPR004805">
    <property type="entry name" value="DnaE2/DnaE/PolC"/>
</dbReference>
<evidence type="ECO:0000256" key="5">
    <source>
        <dbReference type="ARBA" id="ARBA00022679"/>
    </source>
</evidence>
<sequence>MAASFADTRWSSVSDSPGFVHLSVHTEYSLVDSVVRVKSLVKAAAARGMPAVAMTDHMNLFAAVKFVSAAESEGVKPILGCDLVVHDPVSETDNALRLLCASNDGYRNLMQLISRGYVDGQERGSPVIHPDWLADHADGLIALSGGHRGLISREIAAGHGELALQAATQLRDVFGERLFLEIERIGAPDEYAINDNLIDLAGMLDLGVVAGNAVRFIDPEDHPIHEVRLCIRQGRTINDPRRTKDVTPEQWLKSAEDMRSLFSDLPEACDNAVEIARRCNVTLSLGTSYLPDFPVPEEHTVESFLRAEAEQGLEQRLQAIIDDGGTPDRQVYDERLEHELNVIIKMGFPGYFLIVADFIRWAKRNDVPVGPGRGSGAGSLVAYVLEITNVDPIPYDLLFERFLNPERVSMPDFDIDFCMDGRDRVIEYVAERYGREKVSQIITFGRMAAKAVVRDVGRVLGHPYGFVDGIAKLVPAAVDMTLSKALEESEELKARREEEEEVRYLLDTALQLEGLARNVGKHAGGVVIAPSRIDDFTPLFTEPGGGGAVTQFDWKDVEAAGLVKFDFLGLRTLTILDRAVKVVASMGTQIDLDTLPLDDGKTFELLRAADTAAVFQLESTGMRRLMKELKPDRFEDIVALVALFRPGPLETGMAADYVARKNDPAQVRYMHPLMENALKDTYGVIVYQEQVMGVARELAGYSLGAADQLRRAMGKKDMKKMGEHRPIFVAGAVEKGVDEDLAGRIFDLIAEFAKYGFNKSHSVAYALLAYQTAYLKAHYPAAFMCAVLTADMDHTEKVVPLIGECRRLGLEVFPPDVNDSAYEFTASEDGASVRYGLGAVKGVGQGAIEGILEAREAGGRFHDLVDFCLRIDSKRANRRTLEALIRAGALDSLGENRPSLLAALPHALAAADQHHAAMAAGQNDLFGGGGPSELSSAPAIDMPVLRDWDDAERLQGEKQTLGLYLTGHPIEAYQGLLQGLTSGSIAQAKEKADPNARRRGGEPKLIAGLVVDVMQRAGRAIVRLDDGTGQLECTLFSEKAEQFRHLLHEDRLLLAFGTLSFDSYSEDFRMNPKELLDLDEALRRWGRGLRLTWTTSPVEQIDALEQCLAASRVEEGARIRVQYINGRARAELSLADDWQVAVSHQLLRDLTALCGENAVEVRYRQPTVATG</sequence>
<evidence type="ECO:0000256" key="2">
    <source>
        <dbReference type="ARBA" id="ARBA00012417"/>
    </source>
</evidence>
<gene>
    <name evidence="11" type="ORF">DEH80_02445</name>
</gene>
<dbReference type="InterPro" id="IPR040982">
    <property type="entry name" value="DNA_pol3_finger"/>
</dbReference>
<proteinExistence type="predicted"/>
<keyword evidence="6" id="KW-0548">Nucleotidyltransferase</keyword>
<dbReference type="PANTHER" id="PTHR32294:SF0">
    <property type="entry name" value="DNA POLYMERASE III SUBUNIT ALPHA"/>
    <property type="match status" value="1"/>
</dbReference>